<comment type="caution">
    <text evidence="1">The sequence shown here is derived from an EMBL/GenBank/DDBJ whole genome shotgun (WGS) entry which is preliminary data.</text>
</comment>
<dbReference type="Proteomes" id="UP000536835">
    <property type="component" value="Unassembled WGS sequence"/>
</dbReference>
<dbReference type="InterPro" id="IPR014115">
    <property type="entry name" value="TrbI_Ftype"/>
</dbReference>
<protein>
    <submittedName>
        <fullName evidence="1">TrbI F-type domain-containing protein</fullName>
    </submittedName>
</protein>
<reference evidence="1 2" key="1">
    <citation type="submission" date="2020-05" db="EMBL/GenBank/DDBJ databases">
        <title>Parvularcula mediterraneae sp. nov., isolated from polypropylene straw from shallow seawater of the seashore of Laganas in Zakynthos island, Greece.</title>
        <authorList>
            <person name="Szabo I."/>
            <person name="Al-Omari J."/>
            <person name="Rado J."/>
            <person name="Szerdahelyi G.S."/>
        </authorList>
    </citation>
    <scope>NUCLEOTIDE SEQUENCE [LARGE SCALE GENOMIC DNA]</scope>
    <source>
        <strain evidence="1 2">ZS-1/3</strain>
    </source>
</reference>
<gene>
    <name evidence="1" type="ORF">HK107_14280</name>
</gene>
<evidence type="ECO:0000313" key="1">
    <source>
        <dbReference type="EMBL" id="NNU17496.1"/>
    </source>
</evidence>
<sequence length="163" mass="17115">MTTAPMIVRRAADPVTKLLAGAALLLSTLAFTGDARRPESPLFVSVSIKTLIEEHMVSMIGRDITQGEARQLTEDYIASLEAAIASLAEDDGVIVLAGEAVLGGGAPDFTGDIRAEALTQALRRAEARGLEFPEPGDASAISRELDRLSAATADLGQQMRGQP</sequence>
<evidence type="ECO:0000313" key="2">
    <source>
        <dbReference type="Proteomes" id="UP000536835"/>
    </source>
</evidence>
<dbReference type="Pfam" id="PF09677">
    <property type="entry name" value="TrbI_Ftype"/>
    <property type="match status" value="1"/>
</dbReference>
<name>A0A7Y3W6P3_9PROT</name>
<keyword evidence="2" id="KW-1185">Reference proteome</keyword>
<proteinExistence type="predicted"/>
<organism evidence="1 2">
    <name type="scientific">Parvularcula mediterranea</name>
    <dbReference type="NCBI Taxonomy" id="2732508"/>
    <lineage>
        <taxon>Bacteria</taxon>
        <taxon>Pseudomonadati</taxon>
        <taxon>Pseudomonadota</taxon>
        <taxon>Alphaproteobacteria</taxon>
        <taxon>Parvularculales</taxon>
        <taxon>Parvularculaceae</taxon>
        <taxon>Parvularcula</taxon>
    </lineage>
</organism>
<accession>A0A7Y3W6P3</accession>
<dbReference type="RefSeq" id="WP_173200971.1">
    <property type="nucleotide sequence ID" value="NZ_JABFCX010000003.1"/>
</dbReference>
<dbReference type="EMBL" id="JABFCX010000003">
    <property type="protein sequence ID" value="NNU17496.1"/>
    <property type="molecule type" value="Genomic_DNA"/>
</dbReference>
<dbReference type="AlphaFoldDB" id="A0A7Y3W6P3"/>